<dbReference type="EnsemblPlants" id="Pp3c8_11660V3.1">
    <property type="protein sequence ID" value="Pp3c8_11660V3.1"/>
    <property type="gene ID" value="Pp3c8_11660"/>
</dbReference>
<feature type="compositionally biased region" description="Basic and acidic residues" evidence="1">
    <location>
        <begin position="112"/>
        <end position="127"/>
    </location>
</feature>
<dbReference type="Proteomes" id="UP000006727">
    <property type="component" value="Chromosome 8"/>
</dbReference>
<dbReference type="GeneID" id="112285453"/>
<accession>A0A2K1K6U3</accession>
<sequence length="136" mass="14756">MSSHELWRRAALALYRPVHLRGAPVTVVKRGLASERPEDSSTSNWGAGEPPIDEKTTERGVSPGDQRPGTASKKSDSHSEDQKSTDDFINSKREERMKFGQGSKPMSEGDADGERVRSQQEAVKEGAPHPADMAGG</sequence>
<organism evidence="2">
    <name type="scientific">Physcomitrium patens</name>
    <name type="common">Spreading-leaved earth moss</name>
    <name type="synonym">Physcomitrella patens</name>
    <dbReference type="NCBI Taxonomy" id="3218"/>
    <lineage>
        <taxon>Eukaryota</taxon>
        <taxon>Viridiplantae</taxon>
        <taxon>Streptophyta</taxon>
        <taxon>Embryophyta</taxon>
        <taxon>Bryophyta</taxon>
        <taxon>Bryophytina</taxon>
        <taxon>Bryopsida</taxon>
        <taxon>Funariidae</taxon>
        <taxon>Funariales</taxon>
        <taxon>Funariaceae</taxon>
        <taxon>Physcomitrium</taxon>
    </lineage>
</organism>
<feature type="region of interest" description="Disordered" evidence="1">
    <location>
        <begin position="28"/>
        <end position="136"/>
    </location>
</feature>
<evidence type="ECO:0000256" key="1">
    <source>
        <dbReference type="SAM" id="MobiDB-lite"/>
    </source>
</evidence>
<keyword evidence="4" id="KW-1185">Reference proteome</keyword>
<feature type="compositionally biased region" description="Basic and acidic residues" evidence="1">
    <location>
        <begin position="73"/>
        <end position="98"/>
    </location>
</feature>
<dbReference type="Gramene" id="Pp3c8_11660V3.1">
    <property type="protein sequence ID" value="Pp3c8_11660V3.1"/>
    <property type="gene ID" value="Pp3c8_11660"/>
</dbReference>
<dbReference type="EMBL" id="ABEU02000008">
    <property type="protein sequence ID" value="PNR49501.1"/>
    <property type="molecule type" value="Genomic_DNA"/>
</dbReference>
<reference evidence="2 4" key="2">
    <citation type="journal article" date="2018" name="Plant J.">
        <title>The Physcomitrella patens chromosome-scale assembly reveals moss genome structure and evolution.</title>
        <authorList>
            <person name="Lang D."/>
            <person name="Ullrich K.K."/>
            <person name="Murat F."/>
            <person name="Fuchs J."/>
            <person name="Jenkins J."/>
            <person name="Haas F.B."/>
            <person name="Piednoel M."/>
            <person name="Gundlach H."/>
            <person name="Van Bel M."/>
            <person name="Meyberg R."/>
            <person name="Vives C."/>
            <person name="Morata J."/>
            <person name="Symeonidi A."/>
            <person name="Hiss M."/>
            <person name="Muchero W."/>
            <person name="Kamisugi Y."/>
            <person name="Saleh O."/>
            <person name="Blanc G."/>
            <person name="Decker E.L."/>
            <person name="van Gessel N."/>
            <person name="Grimwood J."/>
            <person name="Hayes R.D."/>
            <person name="Graham S.W."/>
            <person name="Gunter L.E."/>
            <person name="McDaniel S.F."/>
            <person name="Hoernstein S.N.W."/>
            <person name="Larsson A."/>
            <person name="Li F.W."/>
            <person name="Perroud P.F."/>
            <person name="Phillips J."/>
            <person name="Ranjan P."/>
            <person name="Rokshar D.S."/>
            <person name="Rothfels C.J."/>
            <person name="Schneider L."/>
            <person name="Shu S."/>
            <person name="Stevenson D.W."/>
            <person name="Thummler F."/>
            <person name="Tillich M."/>
            <person name="Villarreal Aguilar J.C."/>
            <person name="Widiez T."/>
            <person name="Wong G.K."/>
            <person name="Wymore A."/>
            <person name="Zhang Y."/>
            <person name="Zimmer A.D."/>
            <person name="Quatrano R.S."/>
            <person name="Mayer K.F.X."/>
            <person name="Goodstein D."/>
            <person name="Casacuberta J.M."/>
            <person name="Vandepoele K."/>
            <person name="Reski R."/>
            <person name="Cuming A.C."/>
            <person name="Tuskan G.A."/>
            <person name="Maumus F."/>
            <person name="Salse J."/>
            <person name="Schmutz J."/>
            <person name="Rensing S.A."/>
        </authorList>
    </citation>
    <scope>NUCLEOTIDE SEQUENCE [LARGE SCALE GENOMIC DNA]</scope>
    <source>
        <strain evidence="3 4">cv. Gransden 2004</strain>
    </source>
</reference>
<dbReference type="EnsemblPlants" id="Pp3c8_11660V3.2">
    <property type="protein sequence ID" value="Pp3c8_11660V3.2"/>
    <property type="gene ID" value="Pp3c8_11660"/>
</dbReference>
<evidence type="ECO:0000313" key="2">
    <source>
        <dbReference type="EMBL" id="PNR49501.1"/>
    </source>
</evidence>
<dbReference type="RefSeq" id="XP_024382071.1">
    <property type="nucleotide sequence ID" value="XM_024526303.2"/>
</dbReference>
<evidence type="ECO:0000313" key="4">
    <source>
        <dbReference type="Proteomes" id="UP000006727"/>
    </source>
</evidence>
<name>A0A2K1K6U3_PHYPA</name>
<reference evidence="2 4" key="1">
    <citation type="journal article" date="2008" name="Science">
        <title>The Physcomitrella genome reveals evolutionary insights into the conquest of land by plants.</title>
        <authorList>
            <person name="Rensing S."/>
            <person name="Lang D."/>
            <person name="Zimmer A."/>
            <person name="Terry A."/>
            <person name="Salamov A."/>
            <person name="Shapiro H."/>
            <person name="Nishiyama T."/>
            <person name="Perroud P.-F."/>
            <person name="Lindquist E."/>
            <person name="Kamisugi Y."/>
            <person name="Tanahashi T."/>
            <person name="Sakakibara K."/>
            <person name="Fujita T."/>
            <person name="Oishi K."/>
            <person name="Shin-I T."/>
            <person name="Kuroki Y."/>
            <person name="Toyoda A."/>
            <person name="Suzuki Y."/>
            <person name="Hashimoto A."/>
            <person name="Yamaguchi K."/>
            <person name="Sugano A."/>
            <person name="Kohara Y."/>
            <person name="Fujiyama A."/>
            <person name="Anterola A."/>
            <person name="Aoki S."/>
            <person name="Ashton N."/>
            <person name="Barbazuk W.B."/>
            <person name="Barker E."/>
            <person name="Bennetzen J."/>
            <person name="Bezanilla M."/>
            <person name="Blankenship R."/>
            <person name="Cho S.H."/>
            <person name="Dutcher S."/>
            <person name="Estelle M."/>
            <person name="Fawcett J.A."/>
            <person name="Gundlach H."/>
            <person name="Hanada K."/>
            <person name="Heyl A."/>
            <person name="Hicks K.A."/>
            <person name="Hugh J."/>
            <person name="Lohr M."/>
            <person name="Mayer K."/>
            <person name="Melkozernov A."/>
            <person name="Murata T."/>
            <person name="Nelson D."/>
            <person name="Pils B."/>
            <person name="Prigge M."/>
            <person name="Reiss B."/>
            <person name="Renner T."/>
            <person name="Rombauts S."/>
            <person name="Rushton P."/>
            <person name="Sanderfoot A."/>
            <person name="Schween G."/>
            <person name="Shiu S.-H."/>
            <person name="Stueber K."/>
            <person name="Theodoulou F.L."/>
            <person name="Tu H."/>
            <person name="Van de Peer Y."/>
            <person name="Verrier P.J."/>
            <person name="Waters E."/>
            <person name="Wood A."/>
            <person name="Yang L."/>
            <person name="Cove D."/>
            <person name="Cuming A."/>
            <person name="Hasebe M."/>
            <person name="Lucas S."/>
            <person name="Mishler D.B."/>
            <person name="Reski R."/>
            <person name="Grigoriev I."/>
            <person name="Quatrano R.S."/>
            <person name="Boore J.L."/>
        </authorList>
    </citation>
    <scope>NUCLEOTIDE SEQUENCE [LARGE SCALE GENOMIC DNA]</scope>
    <source>
        <strain evidence="3 4">cv. Gransden 2004</strain>
    </source>
</reference>
<evidence type="ECO:0000313" key="3">
    <source>
        <dbReference type="EnsemblPlants" id="Pp3c8_11660V3.1"/>
    </source>
</evidence>
<dbReference type="AlphaFoldDB" id="A0A2K1K6U3"/>
<gene>
    <name evidence="3" type="primary">LOC112285453</name>
    <name evidence="2" type="ORF">PHYPA_011397</name>
</gene>
<proteinExistence type="predicted"/>
<reference evidence="3" key="3">
    <citation type="submission" date="2020-12" db="UniProtKB">
        <authorList>
            <consortium name="EnsemblPlants"/>
        </authorList>
    </citation>
    <scope>IDENTIFICATION</scope>
</reference>
<dbReference type="PaxDb" id="3218-PP1S62_88V6.1"/>
<protein>
    <submittedName>
        <fullName evidence="2 3">Uncharacterized protein</fullName>
    </submittedName>
</protein>
<dbReference type="Gramene" id="Pp3c8_11660V3.2">
    <property type="protein sequence ID" value="Pp3c8_11660V3.2"/>
    <property type="gene ID" value="Pp3c8_11660"/>
</dbReference>